<dbReference type="GO" id="GO:0015744">
    <property type="term" value="P:succinate transport"/>
    <property type="evidence" value="ECO:0007669"/>
    <property type="project" value="TreeGrafter"/>
</dbReference>
<evidence type="ECO:0000313" key="11">
    <source>
        <dbReference type="Proteomes" id="UP000183700"/>
    </source>
</evidence>
<dbReference type="STRING" id="319970.RV00_GL002002"/>
<dbReference type="PANTHER" id="PTHR34390:SF2">
    <property type="entry name" value="SUCCINATE TRANSPORTER SUBUNIT YJJP-RELATED"/>
    <property type="match status" value="1"/>
</dbReference>
<dbReference type="InterPro" id="IPR050539">
    <property type="entry name" value="ThrE_Dicarb/AminoAcid_Exp"/>
</dbReference>
<comment type="caution">
    <text evidence="10">The sequence shown here is derived from an EMBL/GenBank/DDBJ whole genome shotgun (WGS) entry which is preliminary data.</text>
</comment>
<name>A0A1L8SV66_9ENTE</name>
<keyword evidence="4 7" id="KW-1133">Transmembrane helix</keyword>
<dbReference type="Pfam" id="PF06738">
    <property type="entry name" value="ThrE"/>
    <property type="match status" value="1"/>
</dbReference>
<evidence type="ECO:0000259" key="9">
    <source>
        <dbReference type="Pfam" id="PF12821"/>
    </source>
</evidence>
<dbReference type="GO" id="GO:0005886">
    <property type="term" value="C:plasma membrane"/>
    <property type="evidence" value="ECO:0007669"/>
    <property type="project" value="UniProtKB-SubCell"/>
</dbReference>
<gene>
    <name evidence="10" type="ORF">RV00_GL002002</name>
</gene>
<dbReference type="PANTHER" id="PTHR34390">
    <property type="entry name" value="UPF0442 PROTEIN YJJB-RELATED"/>
    <property type="match status" value="1"/>
</dbReference>
<keyword evidence="2" id="KW-1003">Cell membrane</keyword>
<evidence type="ECO:0000256" key="1">
    <source>
        <dbReference type="ARBA" id="ARBA00004651"/>
    </source>
</evidence>
<dbReference type="InterPro" id="IPR010619">
    <property type="entry name" value="ThrE-like_N"/>
</dbReference>
<evidence type="ECO:0000259" key="8">
    <source>
        <dbReference type="Pfam" id="PF06738"/>
    </source>
</evidence>
<dbReference type="RefSeq" id="WP_071861843.1">
    <property type="nucleotide sequence ID" value="NZ_JBHLVS010000013.1"/>
</dbReference>
<dbReference type="EMBL" id="JXKM01000004">
    <property type="protein sequence ID" value="OJG35858.1"/>
    <property type="molecule type" value="Genomic_DNA"/>
</dbReference>
<feature type="domain" description="Threonine/serine exporter-like N-terminal" evidence="8">
    <location>
        <begin position="45"/>
        <end position="287"/>
    </location>
</feature>
<feature type="domain" description="Threonine/Serine exporter ThrE" evidence="9">
    <location>
        <begin position="312"/>
        <end position="439"/>
    </location>
</feature>
<evidence type="ECO:0000256" key="6">
    <source>
        <dbReference type="ARBA" id="ARBA00034125"/>
    </source>
</evidence>
<feature type="transmembrane region" description="Helical" evidence="7">
    <location>
        <begin position="199"/>
        <end position="223"/>
    </location>
</feature>
<feature type="transmembrane region" description="Helical" evidence="7">
    <location>
        <begin position="385"/>
        <end position="407"/>
    </location>
</feature>
<evidence type="ECO:0000256" key="7">
    <source>
        <dbReference type="SAM" id="Phobius"/>
    </source>
</evidence>
<comment type="subcellular location">
    <subcellularLocation>
        <location evidence="1">Cell membrane</location>
        <topology evidence="1">Multi-pass membrane protein</topology>
    </subcellularLocation>
</comment>
<evidence type="ECO:0000256" key="2">
    <source>
        <dbReference type="ARBA" id="ARBA00022475"/>
    </source>
</evidence>
<comment type="similarity">
    <text evidence="6">Belongs to the ThrE exporter (TC 2.A.79) family.</text>
</comment>
<evidence type="ECO:0000256" key="3">
    <source>
        <dbReference type="ARBA" id="ARBA00022692"/>
    </source>
</evidence>
<evidence type="ECO:0000256" key="5">
    <source>
        <dbReference type="ARBA" id="ARBA00023136"/>
    </source>
</evidence>
<feature type="transmembrane region" description="Helical" evidence="7">
    <location>
        <begin position="356"/>
        <end position="376"/>
    </location>
</feature>
<dbReference type="AlphaFoldDB" id="A0A1L8SV66"/>
<feature type="transmembrane region" description="Helical" evidence="7">
    <location>
        <begin position="165"/>
        <end position="187"/>
    </location>
</feature>
<keyword evidence="3 7" id="KW-0812">Transmembrane</keyword>
<dbReference type="InterPro" id="IPR024528">
    <property type="entry name" value="ThrE_2"/>
</dbReference>
<feature type="transmembrane region" description="Helical" evidence="7">
    <location>
        <begin position="269"/>
        <end position="290"/>
    </location>
</feature>
<feature type="transmembrane region" description="Helical" evidence="7">
    <location>
        <begin position="419"/>
        <end position="437"/>
    </location>
</feature>
<protein>
    <recommendedName>
        <fullName evidence="12">Threonine/serine exporter-like N-terminal domain-containing protein</fullName>
    </recommendedName>
</protein>
<dbReference type="GO" id="GO:0022857">
    <property type="term" value="F:transmembrane transporter activity"/>
    <property type="evidence" value="ECO:0007669"/>
    <property type="project" value="InterPro"/>
</dbReference>
<feature type="transmembrane region" description="Helical" evidence="7">
    <location>
        <begin position="302"/>
        <end position="326"/>
    </location>
</feature>
<organism evidence="10 11">
    <name type="scientific">Enterococcus devriesei</name>
    <dbReference type="NCBI Taxonomy" id="319970"/>
    <lineage>
        <taxon>Bacteria</taxon>
        <taxon>Bacillati</taxon>
        <taxon>Bacillota</taxon>
        <taxon>Bacilli</taxon>
        <taxon>Lactobacillales</taxon>
        <taxon>Enterococcaceae</taxon>
        <taxon>Enterococcus</taxon>
    </lineage>
</organism>
<evidence type="ECO:0008006" key="12">
    <source>
        <dbReference type="Google" id="ProtNLM"/>
    </source>
</evidence>
<evidence type="ECO:0000256" key="4">
    <source>
        <dbReference type="ARBA" id="ARBA00022989"/>
    </source>
</evidence>
<accession>A0A1L8SV66</accession>
<proteinExistence type="inferred from homology"/>
<dbReference type="Pfam" id="PF12821">
    <property type="entry name" value="ThrE_2"/>
    <property type="match status" value="1"/>
</dbReference>
<feature type="transmembrane region" description="Helical" evidence="7">
    <location>
        <begin position="235"/>
        <end position="257"/>
    </location>
</feature>
<evidence type="ECO:0000313" key="10">
    <source>
        <dbReference type="EMBL" id="OJG35858.1"/>
    </source>
</evidence>
<dbReference type="Proteomes" id="UP000183700">
    <property type="component" value="Unassembled WGS sequence"/>
</dbReference>
<sequence length="449" mass="49663">MNSTNQPHEAGKHNFQHTMSLYEENFIPMEDVPILLTDLPTKSAIIGRIGIMFLACGTGAWRIREAMNRVARNLDVICSVSLGIRSLEYTCYQGNESLTRILSIPNVGVNTNRLADLERLVDRFKADYLNENAKEIHHQLDAIQAKKGLHSTLVSCLASGVACGAFIFLLGGGIIELFCTFIGAFIGQFFRKKMLDKQLTLTAWIILSVFTACLFYGISFYALAYFLPIKMSHQAGYIGAMLFIVPGFPFITSCLDLAKLYMRSGIERLVYSILILAIATLSAWVAALVLNLQPQPFVPQDLSPLLLFILRIIASFCGVYGFSILFNSPHKMAATAGLIGAVSNTLRLELIDVFNFTIATAALVAAIVAGLCATFFNKEEHYPRIALTVPSIVIMVPGFYIYTAVYYMSDYQIGQGATWATKALLILLCLPLGLTIARMITDKEFRYCT</sequence>
<dbReference type="OrthoDB" id="2148488at2"/>
<keyword evidence="5 7" id="KW-0472">Membrane</keyword>
<keyword evidence="11" id="KW-1185">Reference proteome</keyword>
<reference evidence="10 11" key="1">
    <citation type="submission" date="2014-12" db="EMBL/GenBank/DDBJ databases">
        <title>Draft genome sequences of 29 type strains of Enterococci.</title>
        <authorList>
            <person name="Zhong Z."/>
            <person name="Sun Z."/>
            <person name="Liu W."/>
            <person name="Zhang W."/>
            <person name="Zhang H."/>
        </authorList>
    </citation>
    <scope>NUCLEOTIDE SEQUENCE [LARGE SCALE GENOMIC DNA]</scope>
    <source>
        <strain evidence="10 11">DSM 22802</strain>
    </source>
</reference>